<keyword evidence="4 6" id="KW-0472">Membrane</keyword>
<evidence type="ECO:0000256" key="2">
    <source>
        <dbReference type="ARBA" id="ARBA00022692"/>
    </source>
</evidence>
<evidence type="ECO:0000256" key="4">
    <source>
        <dbReference type="ARBA" id="ARBA00023136"/>
    </source>
</evidence>
<gene>
    <name evidence="8" type="ORF">cyc_06026</name>
</gene>
<feature type="transmembrane region" description="Helical" evidence="6">
    <location>
        <begin position="369"/>
        <end position="389"/>
    </location>
</feature>
<comment type="caution">
    <text evidence="8">The sequence shown here is derived from an EMBL/GenBank/DDBJ whole genome shotgun (WGS) entry which is preliminary data.</text>
</comment>
<dbReference type="InterPro" id="IPR037185">
    <property type="entry name" value="EmrE-like"/>
</dbReference>
<dbReference type="Pfam" id="PF03151">
    <property type="entry name" value="TPT"/>
    <property type="match status" value="1"/>
</dbReference>
<evidence type="ECO:0000313" key="8">
    <source>
        <dbReference type="EMBL" id="OEH75930.1"/>
    </source>
</evidence>
<dbReference type="VEuPathDB" id="ToxoDB:LOC34622283"/>
<evidence type="ECO:0000313" key="9">
    <source>
        <dbReference type="Proteomes" id="UP000095192"/>
    </source>
</evidence>
<dbReference type="VEuPathDB" id="ToxoDB:LOC113146513"/>
<comment type="subcellular location">
    <subcellularLocation>
        <location evidence="1">Membrane</location>
        <topology evidence="1">Multi-pass membrane protein</topology>
    </subcellularLocation>
</comment>
<organism evidence="8 9">
    <name type="scientific">Cyclospora cayetanensis</name>
    <dbReference type="NCBI Taxonomy" id="88456"/>
    <lineage>
        <taxon>Eukaryota</taxon>
        <taxon>Sar</taxon>
        <taxon>Alveolata</taxon>
        <taxon>Apicomplexa</taxon>
        <taxon>Conoidasida</taxon>
        <taxon>Coccidia</taxon>
        <taxon>Eucoccidiorida</taxon>
        <taxon>Eimeriorina</taxon>
        <taxon>Eimeriidae</taxon>
        <taxon>Cyclospora</taxon>
    </lineage>
</organism>
<keyword evidence="2 6" id="KW-0812">Transmembrane</keyword>
<dbReference type="VEuPathDB" id="ToxoDB:cyc_06026"/>
<keyword evidence="3 6" id="KW-1133">Transmembrane helix</keyword>
<reference evidence="8 9" key="1">
    <citation type="journal article" date="2016" name="BMC Genomics">
        <title>Comparative genomics reveals Cyclospora cayetanensis possesses coccidia-like metabolism and invasion components but unique surface antigens.</title>
        <authorList>
            <person name="Liu S."/>
            <person name="Wang L."/>
            <person name="Zheng H."/>
            <person name="Xu Z."/>
            <person name="Roellig D.M."/>
            <person name="Li N."/>
            <person name="Frace M.A."/>
            <person name="Tang K."/>
            <person name="Arrowood M.J."/>
            <person name="Moss D.M."/>
            <person name="Zhang L."/>
            <person name="Feng Y."/>
            <person name="Xiao L."/>
        </authorList>
    </citation>
    <scope>NUCLEOTIDE SEQUENCE [LARGE SCALE GENOMIC DNA]</scope>
    <source>
        <strain evidence="8 9">CHN_HEN01</strain>
    </source>
</reference>
<protein>
    <submittedName>
        <fullName evidence="8">Apicoplast triosephosphate translocator apt1</fullName>
    </submittedName>
</protein>
<sequence>MKPAEQKVFQGRGESIYGEVAQRHAELRAGERRDLPLSCLEGIWMSAAALPASFYDLKGSKTQDQWKRGPFPECVSLYYASGVEAGRWVWGGCVGWFLNAAKAACLCVQPRLKRVSTEEDALCAILRGNLKCVSAVWGRLRRGKGRRELVIVGEGGRHHQGVAVCVVKETATSRVETACIQGNCLPSPGASAKMVAAAPSSETQRLKHALAAGGGGGGYGSIPLAKDLEKGTCGGAGTAAISTWQSIAETAQLASLFAVWYVLNVLYNIDNKRALSLLPLPWMVSTYQLLFGWIFFVSAWLFGLRPIPRCYSKALFLRAVVPQGACHFLVHFGAVVSMSIGAVSFTHIVKAGEPVLTALLSAAFLHQYFSWQTYTALVPVVAGVALASLTELSFTWASFACAMISNLGSSSRAIFAKKVMADRAAVGENLTSPNMYALLTIVATLISLPLALLFEGGVVVSVWQQATRAETGVTSAAILLKMSESALWYYTYNEVAYLCLERVNQVTHAVANTLKRVVIIVASVFVFSTPSREGQAYKRPRRSCSERFTGKGEEVLLWRKDAGEEGLAKKGLLPSYTDTLHNVSNLQRMELQTGPEGKEAAGNPGDTMTVLAPPPLSQEAESHKLITS</sequence>
<dbReference type="AlphaFoldDB" id="A0A1D3CXK1"/>
<dbReference type="InterPro" id="IPR004853">
    <property type="entry name" value="Sugar_P_trans_dom"/>
</dbReference>
<feature type="domain" description="Sugar phosphate transporter" evidence="7">
    <location>
        <begin position="252"/>
        <end position="530"/>
    </location>
</feature>
<evidence type="ECO:0000256" key="1">
    <source>
        <dbReference type="ARBA" id="ARBA00004141"/>
    </source>
</evidence>
<evidence type="ECO:0000259" key="7">
    <source>
        <dbReference type="Pfam" id="PF03151"/>
    </source>
</evidence>
<feature type="region of interest" description="Disordered" evidence="5">
    <location>
        <begin position="591"/>
        <end position="628"/>
    </location>
</feature>
<dbReference type="Proteomes" id="UP000095192">
    <property type="component" value="Unassembled WGS sequence"/>
</dbReference>
<feature type="transmembrane region" description="Helical" evidence="6">
    <location>
        <begin position="396"/>
        <end position="415"/>
    </location>
</feature>
<dbReference type="PANTHER" id="PTHR11132">
    <property type="entry name" value="SOLUTE CARRIER FAMILY 35"/>
    <property type="match status" value="1"/>
</dbReference>
<name>A0A1D3CXK1_9EIME</name>
<accession>A0A1D3CXK1</accession>
<keyword evidence="9" id="KW-1185">Reference proteome</keyword>
<dbReference type="GO" id="GO:0016020">
    <property type="term" value="C:membrane"/>
    <property type="evidence" value="ECO:0007669"/>
    <property type="project" value="UniProtKB-SubCell"/>
</dbReference>
<evidence type="ECO:0000256" key="6">
    <source>
        <dbReference type="SAM" id="Phobius"/>
    </source>
</evidence>
<feature type="transmembrane region" description="Helical" evidence="6">
    <location>
        <begin position="328"/>
        <end position="349"/>
    </location>
</feature>
<evidence type="ECO:0000256" key="5">
    <source>
        <dbReference type="SAM" id="MobiDB-lite"/>
    </source>
</evidence>
<dbReference type="SUPFAM" id="SSF103481">
    <property type="entry name" value="Multidrug resistance efflux transporter EmrE"/>
    <property type="match status" value="1"/>
</dbReference>
<dbReference type="EMBL" id="JROU02001578">
    <property type="protein sequence ID" value="OEH75930.1"/>
    <property type="molecule type" value="Genomic_DNA"/>
</dbReference>
<dbReference type="InterPro" id="IPR050186">
    <property type="entry name" value="TPT_transporter"/>
</dbReference>
<feature type="transmembrane region" description="Helical" evidence="6">
    <location>
        <begin position="289"/>
        <end position="307"/>
    </location>
</feature>
<dbReference type="InParanoid" id="A0A1D3CXK1"/>
<feature type="transmembrane region" description="Helical" evidence="6">
    <location>
        <begin position="435"/>
        <end position="454"/>
    </location>
</feature>
<evidence type="ECO:0000256" key="3">
    <source>
        <dbReference type="ARBA" id="ARBA00022989"/>
    </source>
</evidence>
<proteinExistence type="predicted"/>